<gene>
    <name evidence="2" type="ORF">Lalb_Chr09g0324231</name>
</gene>
<keyword evidence="3" id="KW-1185">Reference proteome</keyword>
<dbReference type="PANTHER" id="PTHR34189">
    <property type="entry name" value="TRANSMEMBRANE PROTEIN"/>
    <property type="match status" value="1"/>
</dbReference>
<accession>A0A6A4PZS7</accession>
<keyword evidence="1" id="KW-0472">Membrane</keyword>
<proteinExistence type="predicted"/>
<reference evidence="3" key="1">
    <citation type="journal article" date="2020" name="Nat. Commun.">
        <title>Genome sequence of the cluster root forming white lupin.</title>
        <authorList>
            <person name="Hufnagel B."/>
            <person name="Marques A."/>
            <person name="Soriano A."/>
            <person name="Marques L."/>
            <person name="Divol F."/>
            <person name="Doumas P."/>
            <person name="Sallet E."/>
            <person name="Mancinotti D."/>
            <person name="Carrere S."/>
            <person name="Marande W."/>
            <person name="Arribat S."/>
            <person name="Keller J."/>
            <person name="Huneau C."/>
            <person name="Blein T."/>
            <person name="Aime D."/>
            <person name="Laguerre M."/>
            <person name="Taylor J."/>
            <person name="Schubert V."/>
            <person name="Nelson M."/>
            <person name="Geu-Flores F."/>
            <person name="Crespi M."/>
            <person name="Gallardo-Guerrero K."/>
            <person name="Delaux P.-M."/>
            <person name="Salse J."/>
            <person name="Berges H."/>
            <person name="Guyot R."/>
            <person name="Gouzy J."/>
            <person name="Peret B."/>
        </authorList>
    </citation>
    <scope>NUCLEOTIDE SEQUENCE [LARGE SCALE GENOMIC DNA]</scope>
    <source>
        <strain evidence="3">cv. Amiga</strain>
    </source>
</reference>
<dbReference type="OrthoDB" id="759788at2759"/>
<keyword evidence="1" id="KW-1133">Transmembrane helix</keyword>
<comment type="caution">
    <text evidence="2">The sequence shown here is derived from an EMBL/GenBank/DDBJ whole genome shotgun (WGS) entry which is preliminary data.</text>
</comment>
<evidence type="ECO:0000313" key="3">
    <source>
        <dbReference type="Proteomes" id="UP000447434"/>
    </source>
</evidence>
<dbReference type="PANTHER" id="PTHR34189:SF13">
    <property type="entry name" value="TRANSMEMBRANE PROTEIN"/>
    <property type="match status" value="1"/>
</dbReference>
<evidence type="ECO:0000313" key="2">
    <source>
        <dbReference type="EMBL" id="KAE9606879.1"/>
    </source>
</evidence>
<feature type="transmembrane region" description="Helical" evidence="1">
    <location>
        <begin position="58"/>
        <end position="76"/>
    </location>
</feature>
<evidence type="ECO:0008006" key="4">
    <source>
        <dbReference type="Google" id="ProtNLM"/>
    </source>
</evidence>
<protein>
    <recommendedName>
        <fullName evidence="4">Transmembrane protein</fullName>
    </recommendedName>
</protein>
<sequence>MHRSSSSPSSLYSSLKPNNIKTDTDIDIDIDQHLLPTYDPLSHVAQKEQHRLKSAQKAIHLIPLLVLLCAIILWFFSSPLPQTSNL</sequence>
<name>A0A6A4PZS7_LUPAL</name>
<dbReference type="EMBL" id="WOCE01000009">
    <property type="protein sequence ID" value="KAE9606879.1"/>
    <property type="molecule type" value="Genomic_DNA"/>
</dbReference>
<organism evidence="2 3">
    <name type="scientific">Lupinus albus</name>
    <name type="common">White lupine</name>
    <name type="synonym">Lupinus termis</name>
    <dbReference type="NCBI Taxonomy" id="3870"/>
    <lineage>
        <taxon>Eukaryota</taxon>
        <taxon>Viridiplantae</taxon>
        <taxon>Streptophyta</taxon>
        <taxon>Embryophyta</taxon>
        <taxon>Tracheophyta</taxon>
        <taxon>Spermatophyta</taxon>
        <taxon>Magnoliopsida</taxon>
        <taxon>eudicotyledons</taxon>
        <taxon>Gunneridae</taxon>
        <taxon>Pentapetalae</taxon>
        <taxon>rosids</taxon>
        <taxon>fabids</taxon>
        <taxon>Fabales</taxon>
        <taxon>Fabaceae</taxon>
        <taxon>Papilionoideae</taxon>
        <taxon>50 kb inversion clade</taxon>
        <taxon>genistoids sensu lato</taxon>
        <taxon>core genistoids</taxon>
        <taxon>Genisteae</taxon>
        <taxon>Lupinus</taxon>
    </lineage>
</organism>
<keyword evidence="1" id="KW-0812">Transmembrane</keyword>
<dbReference type="AlphaFoldDB" id="A0A6A4PZS7"/>
<dbReference type="Proteomes" id="UP000447434">
    <property type="component" value="Chromosome 9"/>
</dbReference>
<evidence type="ECO:0000256" key="1">
    <source>
        <dbReference type="SAM" id="Phobius"/>
    </source>
</evidence>